<gene>
    <name evidence="1" type="ORF">A3C04_03190</name>
</gene>
<dbReference type="AlphaFoldDB" id="A0A1G2QXP8"/>
<evidence type="ECO:0000313" key="1">
    <source>
        <dbReference type="EMBL" id="OHA65283.1"/>
    </source>
</evidence>
<dbReference type="EMBL" id="MHTV01000045">
    <property type="protein sequence ID" value="OHA65283.1"/>
    <property type="molecule type" value="Genomic_DNA"/>
</dbReference>
<evidence type="ECO:0008006" key="3">
    <source>
        <dbReference type="Google" id="ProtNLM"/>
    </source>
</evidence>
<reference evidence="1 2" key="1">
    <citation type="journal article" date="2016" name="Nat. Commun.">
        <title>Thousands of microbial genomes shed light on interconnected biogeochemical processes in an aquifer system.</title>
        <authorList>
            <person name="Anantharaman K."/>
            <person name="Brown C.T."/>
            <person name="Hug L.A."/>
            <person name="Sharon I."/>
            <person name="Castelle C.J."/>
            <person name="Probst A.J."/>
            <person name="Thomas B.C."/>
            <person name="Singh A."/>
            <person name="Wilkins M.J."/>
            <person name="Karaoz U."/>
            <person name="Brodie E.L."/>
            <person name="Williams K.H."/>
            <person name="Hubbard S.S."/>
            <person name="Banfield J.F."/>
        </authorList>
    </citation>
    <scope>NUCLEOTIDE SEQUENCE [LARGE SCALE GENOMIC DNA]</scope>
</reference>
<dbReference type="Proteomes" id="UP000178092">
    <property type="component" value="Unassembled WGS sequence"/>
</dbReference>
<proteinExistence type="predicted"/>
<protein>
    <recommendedName>
        <fullName evidence="3">SHS2 domain-containing protein</fullName>
    </recommendedName>
</protein>
<dbReference type="Gene3D" id="3.30.420.40">
    <property type="match status" value="2"/>
</dbReference>
<sequence>MGFRLFSSHPKSQTVAVMHLEDSSIWYCVATNGSEGLQMLAAGNKEFSSLYEGNPLIQFVSEISATYRIDHLLISVCFPALQAVYFTFGFKRGEGREHKPIGTHEKQQILDQLYATAESEIKKIVAERSGLLAKDILINRFGVSKVEINGYTVLDIMGCAGSMVSFVVWAETITQQIVQWLSKLSLIKGAPRMEAAHIAHGFESFSARSGGNEAYLFVGAEKSQLMYLENGVLLRTAIIEQGGKQFTSTLMDSMQMHENTALELQERYFQGKVSDDLRVRIRKLMLPCASRIASSVQQGMMRFDMQTAERLWICGPYSLGLELQEMLEETFPDMDIAFLYPKNVKFTKLKKVIQSADPRFTPILLLAIWHYEHNKKSY</sequence>
<evidence type="ECO:0000313" key="2">
    <source>
        <dbReference type="Proteomes" id="UP000178092"/>
    </source>
</evidence>
<accession>A0A1G2QXP8</accession>
<name>A0A1G2QXP8_9BACT</name>
<organism evidence="1 2">
    <name type="scientific">Candidatus Wildermuthbacteria bacterium RIFCSPHIGHO2_02_FULL_45_25</name>
    <dbReference type="NCBI Taxonomy" id="1802450"/>
    <lineage>
        <taxon>Bacteria</taxon>
        <taxon>Candidatus Wildermuthiibacteriota</taxon>
    </lineage>
</organism>
<comment type="caution">
    <text evidence="1">The sequence shown here is derived from an EMBL/GenBank/DDBJ whole genome shotgun (WGS) entry which is preliminary data.</text>
</comment>